<reference evidence="1" key="1">
    <citation type="journal article" date="2020" name="Nature">
        <title>Giant virus diversity and host interactions through global metagenomics.</title>
        <authorList>
            <person name="Schulz F."/>
            <person name="Roux S."/>
            <person name="Paez-Espino D."/>
            <person name="Jungbluth S."/>
            <person name="Walsh D.A."/>
            <person name="Denef V.J."/>
            <person name="McMahon K.D."/>
            <person name="Konstantinidis K.T."/>
            <person name="Eloe-Fadrosh E.A."/>
            <person name="Kyrpides N.C."/>
            <person name="Woyke T."/>
        </authorList>
    </citation>
    <scope>NUCLEOTIDE SEQUENCE</scope>
    <source>
        <strain evidence="1">GVMAG-M-3300023179-59</strain>
    </source>
</reference>
<name>A0A6C0H1N5_9ZZZZ</name>
<dbReference type="EMBL" id="MN739849">
    <property type="protein sequence ID" value="QHT74290.1"/>
    <property type="molecule type" value="Genomic_DNA"/>
</dbReference>
<accession>A0A6C0H1N5</accession>
<proteinExistence type="predicted"/>
<evidence type="ECO:0000313" key="1">
    <source>
        <dbReference type="EMBL" id="QHT74290.1"/>
    </source>
</evidence>
<sequence>MISPEQHKKDKEFIEKYIYGKNESGHLRTGGLPLESFAEPNDYSRAGTKRFEDLAVPMGFIYNKNDNTQQLGGGYKIKESKKEDANLIDNELFDKLFGAVCRTKFLAKMGMMGGKQNSTKKRRY</sequence>
<protein>
    <submittedName>
        <fullName evidence="1">Uncharacterized protein</fullName>
    </submittedName>
</protein>
<organism evidence="1">
    <name type="scientific">viral metagenome</name>
    <dbReference type="NCBI Taxonomy" id="1070528"/>
    <lineage>
        <taxon>unclassified sequences</taxon>
        <taxon>metagenomes</taxon>
        <taxon>organismal metagenomes</taxon>
    </lineage>
</organism>
<dbReference type="AlphaFoldDB" id="A0A6C0H1N5"/>